<dbReference type="Pfam" id="PF00646">
    <property type="entry name" value="F-box"/>
    <property type="match status" value="1"/>
</dbReference>
<reference evidence="2" key="1">
    <citation type="submission" date="2022-08" db="EMBL/GenBank/DDBJ databases">
        <authorList>
            <person name="Gutierrez-Valencia J."/>
        </authorList>
    </citation>
    <scope>NUCLEOTIDE SEQUENCE</scope>
</reference>
<dbReference type="EMBL" id="CAMGYJ010000007">
    <property type="protein sequence ID" value="CAI0449818.1"/>
    <property type="molecule type" value="Genomic_DNA"/>
</dbReference>
<feature type="domain" description="F-box" evidence="1">
    <location>
        <begin position="44"/>
        <end position="84"/>
    </location>
</feature>
<sequence length="273" mass="31296">PSFSITFVNLPLPSFNSSVLPLAMALLRKRLRSCSEVNPSNSMISSLGDDLLTEILIRLPNYRFAFWCKPVCKRWRSLISSPSFSCRFISHHRSMDRLPALLLHTDDASDPQSAIMRFIPSMPFRVRACFKILDCFKDLLLCGFMDVKYRRDRKDPDEIKNYHKLGRTYLVCNPFTKQWMALPLAPEKPMGYEAPVTRLVCEPLSSNSNGVDQALATVDVLRAATETLKNDLMDKLLALPRPGEKLHELHDWLRILRNELCELDSQREAILSL</sequence>
<proteinExistence type="predicted"/>
<dbReference type="SUPFAM" id="SSF81383">
    <property type="entry name" value="F-box domain"/>
    <property type="match status" value="1"/>
</dbReference>
<evidence type="ECO:0000313" key="2">
    <source>
        <dbReference type="EMBL" id="CAI0449818.1"/>
    </source>
</evidence>
<dbReference type="Gene3D" id="1.20.1280.50">
    <property type="match status" value="1"/>
</dbReference>
<dbReference type="InterPro" id="IPR001810">
    <property type="entry name" value="F-box_dom"/>
</dbReference>
<keyword evidence="3" id="KW-1185">Reference proteome</keyword>
<name>A0AAV0MVS8_9ROSI</name>
<accession>A0AAV0MVS8</accession>
<gene>
    <name evidence="2" type="ORF">LITE_LOCUS30308</name>
</gene>
<protein>
    <recommendedName>
        <fullName evidence="1">F-box domain-containing protein</fullName>
    </recommendedName>
</protein>
<dbReference type="Proteomes" id="UP001154282">
    <property type="component" value="Unassembled WGS sequence"/>
</dbReference>
<comment type="caution">
    <text evidence="2">The sequence shown here is derived from an EMBL/GenBank/DDBJ whole genome shotgun (WGS) entry which is preliminary data.</text>
</comment>
<evidence type="ECO:0000259" key="1">
    <source>
        <dbReference type="Pfam" id="PF00646"/>
    </source>
</evidence>
<feature type="non-terminal residue" evidence="2">
    <location>
        <position position="1"/>
    </location>
</feature>
<dbReference type="PANTHER" id="PTHR33207">
    <property type="entry name" value="F-BOX DOMAIN CONTAINING PROTEIN-RELATED"/>
    <property type="match status" value="1"/>
</dbReference>
<evidence type="ECO:0000313" key="3">
    <source>
        <dbReference type="Proteomes" id="UP001154282"/>
    </source>
</evidence>
<organism evidence="2 3">
    <name type="scientific">Linum tenue</name>
    <dbReference type="NCBI Taxonomy" id="586396"/>
    <lineage>
        <taxon>Eukaryota</taxon>
        <taxon>Viridiplantae</taxon>
        <taxon>Streptophyta</taxon>
        <taxon>Embryophyta</taxon>
        <taxon>Tracheophyta</taxon>
        <taxon>Spermatophyta</taxon>
        <taxon>Magnoliopsida</taxon>
        <taxon>eudicotyledons</taxon>
        <taxon>Gunneridae</taxon>
        <taxon>Pentapetalae</taxon>
        <taxon>rosids</taxon>
        <taxon>fabids</taxon>
        <taxon>Malpighiales</taxon>
        <taxon>Linaceae</taxon>
        <taxon>Linum</taxon>
    </lineage>
</organism>
<dbReference type="AlphaFoldDB" id="A0AAV0MVS8"/>
<dbReference type="InterPro" id="IPR036047">
    <property type="entry name" value="F-box-like_dom_sf"/>
</dbReference>